<reference evidence="2" key="1">
    <citation type="submission" date="2024-02" db="EMBL/GenBank/DDBJ databases">
        <title>Sediminibacterium planktonica sp. nov. and Sediminibacterium longus sp. nov., isolated from surface lake and river water.</title>
        <authorList>
            <person name="Watanabe K."/>
            <person name="Takemine S."/>
            <person name="Ishii Y."/>
            <person name="Ogata Y."/>
            <person name="Shindo C."/>
            <person name="Suda W."/>
        </authorList>
    </citation>
    <scope>NUCLEOTIDE SEQUENCE</scope>
    <source>
        <strain evidence="2">KACHI17</strain>
    </source>
</reference>
<keyword evidence="1" id="KW-0732">Signal</keyword>
<name>A0AAT9GH64_9BACT</name>
<feature type="chain" id="PRO_5043703424" description="DUF3108 domain-containing protein" evidence="1">
    <location>
        <begin position="20"/>
        <end position="301"/>
    </location>
</feature>
<accession>A0AAT9GH64</accession>
<dbReference type="RefSeq" id="WP_353550164.1">
    <property type="nucleotide sequence ID" value="NZ_AP029612.1"/>
</dbReference>
<organism evidence="2">
    <name type="scientific">Sediminibacterium sp. KACHI17</name>
    <dbReference type="NCBI Taxonomy" id="1751071"/>
    <lineage>
        <taxon>Bacteria</taxon>
        <taxon>Pseudomonadati</taxon>
        <taxon>Bacteroidota</taxon>
        <taxon>Chitinophagia</taxon>
        <taxon>Chitinophagales</taxon>
        <taxon>Chitinophagaceae</taxon>
        <taxon>Sediminibacterium</taxon>
    </lineage>
</organism>
<evidence type="ECO:0000313" key="2">
    <source>
        <dbReference type="EMBL" id="BFG69862.1"/>
    </source>
</evidence>
<gene>
    <name evidence="2" type="ORF">KACHI17_07430</name>
</gene>
<evidence type="ECO:0008006" key="3">
    <source>
        <dbReference type="Google" id="ProtNLM"/>
    </source>
</evidence>
<evidence type="ECO:0000256" key="1">
    <source>
        <dbReference type="SAM" id="SignalP"/>
    </source>
</evidence>
<feature type="signal peptide" evidence="1">
    <location>
        <begin position="1"/>
        <end position="19"/>
    </location>
</feature>
<dbReference type="EMBL" id="AP029612">
    <property type="protein sequence ID" value="BFG69862.1"/>
    <property type="molecule type" value="Genomic_DNA"/>
</dbReference>
<proteinExistence type="predicted"/>
<dbReference type="AlphaFoldDB" id="A0AAT9GH64"/>
<protein>
    <recommendedName>
        <fullName evidence="3">DUF3108 domain-containing protein</fullName>
    </recommendedName>
</protein>
<sequence length="301" mass="33847">MKGIIGIVVLCTLSLQAFAQTVSGHWYGIGKVAVPGEHSSYLSELTLKQKGAAVVGELQYYFRDSLFKVKVTGSFNSNTRQLIFKPIPFIYYLSTSTKTGIDCILTGNFTLLVNRTESILTGAFESDAAHRYTTPAIQYRFKSSTDTVAQKAELYSSAIDVPSDTIATRTITDRKEMQAVMIDPDFLKREKKIFKEIEVSETALRIELYDNGTIDHDTISIFSNDRLLYKDVPLTQSAFRRTVLLDSTIEVNEISMYAENLGSIPPNTAIMIIYDGNRRHEIILTSDLKNTATIRLRRKIK</sequence>